<evidence type="ECO:0000256" key="4">
    <source>
        <dbReference type="ARBA" id="ARBA00019403"/>
    </source>
</evidence>
<dbReference type="GO" id="GO:0004844">
    <property type="term" value="F:uracil DNA N-glycosylase activity"/>
    <property type="evidence" value="ECO:0007669"/>
    <property type="project" value="UniProtKB-EC"/>
</dbReference>
<dbReference type="CDD" id="cd10030">
    <property type="entry name" value="UDG-F4_TTUDGA_SPO1dp_like"/>
    <property type="match status" value="1"/>
</dbReference>
<keyword evidence="9" id="KW-0408">Iron</keyword>
<evidence type="ECO:0000256" key="5">
    <source>
        <dbReference type="ARBA" id="ARBA00022485"/>
    </source>
</evidence>
<evidence type="ECO:0000256" key="6">
    <source>
        <dbReference type="ARBA" id="ARBA00022723"/>
    </source>
</evidence>
<dbReference type="OrthoDB" id="5290748at2"/>
<keyword evidence="11" id="KW-0234">DNA repair</keyword>
<dbReference type="InterPro" id="IPR005273">
    <property type="entry name" value="Ura-DNA_glyco_family4"/>
</dbReference>
<dbReference type="NCBIfam" id="TIGR00758">
    <property type="entry name" value="UDG_fam4"/>
    <property type="match status" value="1"/>
</dbReference>
<dbReference type="InterPro" id="IPR051536">
    <property type="entry name" value="UDG_Type-4/5"/>
</dbReference>
<evidence type="ECO:0000256" key="3">
    <source>
        <dbReference type="ARBA" id="ARBA00012030"/>
    </source>
</evidence>
<dbReference type="InterPro" id="IPR036895">
    <property type="entry name" value="Uracil-DNA_glycosylase-like_sf"/>
</dbReference>
<keyword evidence="7" id="KW-0227">DNA damage</keyword>
<name>A0A1Y5S8A1_9PROT</name>
<dbReference type="Proteomes" id="UP000193200">
    <property type="component" value="Unassembled WGS sequence"/>
</dbReference>
<protein>
    <recommendedName>
        <fullName evidence="4">Type-4 uracil-DNA glycosylase</fullName>
        <ecNumber evidence="3">3.2.2.27</ecNumber>
    </recommendedName>
</protein>
<evidence type="ECO:0000313" key="15">
    <source>
        <dbReference type="Proteomes" id="UP000193200"/>
    </source>
</evidence>
<keyword evidence="5" id="KW-0004">4Fe-4S</keyword>
<evidence type="ECO:0000256" key="12">
    <source>
        <dbReference type="SAM" id="MobiDB-lite"/>
    </source>
</evidence>
<dbReference type="PANTHER" id="PTHR33693">
    <property type="entry name" value="TYPE-5 URACIL-DNA GLYCOSYLASE"/>
    <property type="match status" value="1"/>
</dbReference>
<evidence type="ECO:0000256" key="10">
    <source>
        <dbReference type="ARBA" id="ARBA00023014"/>
    </source>
</evidence>
<dbReference type="SMART" id="SM00986">
    <property type="entry name" value="UDG"/>
    <property type="match status" value="1"/>
</dbReference>
<feature type="domain" description="Uracil-DNA glycosylase-like" evidence="13">
    <location>
        <begin position="122"/>
        <end position="272"/>
    </location>
</feature>
<dbReference type="GO" id="GO:0051539">
    <property type="term" value="F:4 iron, 4 sulfur cluster binding"/>
    <property type="evidence" value="ECO:0007669"/>
    <property type="project" value="UniProtKB-KW"/>
</dbReference>
<comment type="catalytic activity">
    <reaction evidence="1">
        <text>Hydrolyzes single-stranded DNA or mismatched double-stranded DNA and polynucleotides, releasing free uracil.</text>
        <dbReference type="EC" id="3.2.2.27"/>
    </reaction>
</comment>
<evidence type="ECO:0000256" key="2">
    <source>
        <dbReference type="ARBA" id="ARBA00006521"/>
    </source>
</evidence>
<dbReference type="GO" id="GO:0046872">
    <property type="term" value="F:metal ion binding"/>
    <property type="evidence" value="ECO:0007669"/>
    <property type="project" value="UniProtKB-KW"/>
</dbReference>
<dbReference type="InParanoid" id="A0A1Y5S8A1"/>
<dbReference type="Gene3D" id="3.40.470.10">
    <property type="entry name" value="Uracil-DNA glycosylase-like domain"/>
    <property type="match status" value="1"/>
</dbReference>
<dbReference type="AlphaFoldDB" id="A0A1Y5S8A1"/>
<sequence>MATPQPDPLALLRFQVEAGADEAIAETPRNRLLAEPEPSTHPGAVPEPSSPQRPAEDRAPRRAPAPPLRESRPAPRMPESESAAQARAAREVAECTTLEELRAAIAAFDGCALRDTATNLVFSDGNPEARVMLVGEAPGREEDRRGVPFVGESGQLLDRMLAAIGLDRTSVYISNILPWRPPGNRKPSAQETELCLPFIRRHIAIVRPAILVLAGATSAGNLLGRTDGITRLRGRWFDYPCDDRVIPALPMFHPAFLLRQPASKREAWRDLQELRARLDALDADTA</sequence>
<dbReference type="RefSeq" id="WP_085882554.1">
    <property type="nucleotide sequence ID" value="NZ_FWFR01000001.1"/>
</dbReference>
<dbReference type="EC" id="3.2.2.27" evidence="3"/>
<dbReference type="SUPFAM" id="SSF52141">
    <property type="entry name" value="Uracil-DNA glycosylase-like"/>
    <property type="match status" value="1"/>
</dbReference>
<keyword evidence="15" id="KW-1185">Reference proteome</keyword>
<reference evidence="14 15" key="1">
    <citation type="submission" date="2017-03" db="EMBL/GenBank/DDBJ databases">
        <authorList>
            <person name="Afonso C.L."/>
            <person name="Miller P.J."/>
            <person name="Scott M.A."/>
            <person name="Spackman E."/>
            <person name="Goraichik I."/>
            <person name="Dimitrov K.M."/>
            <person name="Suarez D.L."/>
            <person name="Swayne D.E."/>
        </authorList>
    </citation>
    <scope>NUCLEOTIDE SEQUENCE [LARGE SCALE GENOMIC DNA]</scope>
    <source>
        <strain evidence="14 15">CECT 7691</strain>
    </source>
</reference>
<evidence type="ECO:0000256" key="7">
    <source>
        <dbReference type="ARBA" id="ARBA00022763"/>
    </source>
</evidence>
<evidence type="ECO:0000256" key="11">
    <source>
        <dbReference type="ARBA" id="ARBA00023204"/>
    </source>
</evidence>
<dbReference type="SMART" id="SM00987">
    <property type="entry name" value="UreE_C"/>
    <property type="match status" value="1"/>
</dbReference>
<keyword evidence="10" id="KW-0411">Iron-sulfur</keyword>
<feature type="region of interest" description="Disordered" evidence="12">
    <location>
        <begin position="22"/>
        <end position="88"/>
    </location>
</feature>
<evidence type="ECO:0000256" key="1">
    <source>
        <dbReference type="ARBA" id="ARBA00001400"/>
    </source>
</evidence>
<evidence type="ECO:0000313" key="14">
    <source>
        <dbReference type="EMBL" id="SLN34083.1"/>
    </source>
</evidence>
<evidence type="ECO:0000256" key="9">
    <source>
        <dbReference type="ARBA" id="ARBA00023004"/>
    </source>
</evidence>
<comment type="similarity">
    <text evidence="2">Belongs to the uracil-DNA glycosylase (UDG) superfamily. Type 4 (UDGa) family.</text>
</comment>
<accession>A0A1Y5S8A1</accession>
<dbReference type="EMBL" id="FWFR01000001">
    <property type="protein sequence ID" value="SLN34083.1"/>
    <property type="molecule type" value="Genomic_DNA"/>
</dbReference>
<dbReference type="PANTHER" id="PTHR33693:SF1">
    <property type="entry name" value="TYPE-4 URACIL-DNA GLYCOSYLASE"/>
    <property type="match status" value="1"/>
</dbReference>
<proteinExistence type="inferred from homology"/>
<keyword evidence="6" id="KW-0479">Metal-binding</keyword>
<evidence type="ECO:0000259" key="13">
    <source>
        <dbReference type="SMART" id="SM00986"/>
    </source>
</evidence>
<evidence type="ECO:0000256" key="8">
    <source>
        <dbReference type="ARBA" id="ARBA00022801"/>
    </source>
</evidence>
<dbReference type="GO" id="GO:0006281">
    <property type="term" value="P:DNA repair"/>
    <property type="evidence" value="ECO:0007669"/>
    <property type="project" value="UniProtKB-KW"/>
</dbReference>
<organism evidence="14 15">
    <name type="scientific">Oceanibacterium hippocampi</name>
    <dbReference type="NCBI Taxonomy" id="745714"/>
    <lineage>
        <taxon>Bacteria</taxon>
        <taxon>Pseudomonadati</taxon>
        <taxon>Pseudomonadota</taxon>
        <taxon>Alphaproteobacteria</taxon>
        <taxon>Sneathiellales</taxon>
        <taxon>Sneathiellaceae</taxon>
        <taxon>Oceanibacterium</taxon>
    </lineage>
</organism>
<dbReference type="InterPro" id="IPR005122">
    <property type="entry name" value="Uracil-DNA_glycosylase-like"/>
</dbReference>
<dbReference type="Pfam" id="PF03167">
    <property type="entry name" value="UDG"/>
    <property type="match status" value="1"/>
</dbReference>
<gene>
    <name evidence="14" type="ORF">OCH7691_01325</name>
</gene>
<keyword evidence="8" id="KW-0378">Hydrolase</keyword>